<dbReference type="InterPro" id="IPR001128">
    <property type="entry name" value="Cyt_P450"/>
</dbReference>
<keyword evidence="7" id="KW-0560">Oxidoreductase</keyword>
<dbReference type="PANTHER" id="PTHR24282:SF36">
    <property type="entry name" value="CYTOCHROME P450 714A1-RELATED"/>
    <property type="match status" value="1"/>
</dbReference>
<comment type="subcellular location">
    <subcellularLocation>
        <location evidence="1">Membrane</location>
    </subcellularLocation>
</comment>
<keyword evidence="5" id="KW-0479">Metal-binding</keyword>
<evidence type="ECO:0000256" key="9">
    <source>
        <dbReference type="ARBA" id="ARBA00023033"/>
    </source>
</evidence>
<evidence type="ECO:0000313" key="11">
    <source>
        <dbReference type="EnsemblPlants" id="EMT09039"/>
    </source>
</evidence>
<dbReference type="Gene3D" id="1.10.630.10">
    <property type="entry name" value="Cytochrome P450"/>
    <property type="match status" value="1"/>
</dbReference>
<proteinExistence type="inferred from homology"/>
<name>M8BQH9_AEGTA</name>
<sequence length="300" mass="33682">METIESQQKLCVQLGIACAFCQPKMAIRSREETIIEVGVVAPLSRCRKIRPGRRCTTEDARPGPVFTYSVGNMVFLHASDPAVVRDVCLSVSPDELGKSSYMKVTHHPLFGDGILKSNGDAWARQRKLIAPEFFPDKGMVDLMVDSARALVCSWEARVARTDGGAMELTVDDDFRTYSGDVISRTCFGSSYVKGKRIFAMIRELQKTVSRPNLLAEMTGLRFLPTRSNREAWRLNRRVRRLILDVGFAMAELKVLLSFLLFRFEAALSSDYLHSPVLRLTVEPEHGVRLVLRSVRPNGES</sequence>
<dbReference type="SUPFAM" id="SSF48264">
    <property type="entry name" value="Cytochrome P450"/>
    <property type="match status" value="1"/>
</dbReference>
<dbReference type="GO" id="GO:0005506">
    <property type="term" value="F:iron ion binding"/>
    <property type="evidence" value="ECO:0007669"/>
    <property type="project" value="InterPro"/>
</dbReference>
<evidence type="ECO:0000256" key="4">
    <source>
        <dbReference type="ARBA" id="ARBA00022692"/>
    </source>
</evidence>
<evidence type="ECO:0000256" key="8">
    <source>
        <dbReference type="ARBA" id="ARBA00023004"/>
    </source>
</evidence>
<evidence type="ECO:0000256" key="6">
    <source>
        <dbReference type="ARBA" id="ARBA00022989"/>
    </source>
</evidence>
<keyword evidence="6" id="KW-1133">Transmembrane helix</keyword>
<evidence type="ECO:0000256" key="7">
    <source>
        <dbReference type="ARBA" id="ARBA00023002"/>
    </source>
</evidence>
<organism evidence="11">
    <name type="scientific">Aegilops tauschii</name>
    <name type="common">Tausch's goatgrass</name>
    <name type="synonym">Aegilops squarrosa</name>
    <dbReference type="NCBI Taxonomy" id="37682"/>
    <lineage>
        <taxon>Eukaryota</taxon>
        <taxon>Viridiplantae</taxon>
        <taxon>Streptophyta</taxon>
        <taxon>Embryophyta</taxon>
        <taxon>Tracheophyta</taxon>
        <taxon>Spermatophyta</taxon>
        <taxon>Magnoliopsida</taxon>
        <taxon>Liliopsida</taxon>
        <taxon>Poales</taxon>
        <taxon>Poaceae</taxon>
        <taxon>BOP clade</taxon>
        <taxon>Pooideae</taxon>
        <taxon>Triticodae</taxon>
        <taxon>Triticeae</taxon>
        <taxon>Triticinae</taxon>
        <taxon>Aegilops</taxon>
    </lineage>
</organism>
<accession>M8BQH9</accession>
<reference evidence="11" key="1">
    <citation type="submission" date="2015-06" db="UniProtKB">
        <authorList>
            <consortium name="EnsemblPlants"/>
        </authorList>
    </citation>
    <scope>IDENTIFICATION</scope>
</reference>
<dbReference type="GO" id="GO:0020037">
    <property type="term" value="F:heme binding"/>
    <property type="evidence" value="ECO:0007669"/>
    <property type="project" value="InterPro"/>
</dbReference>
<dbReference type="InterPro" id="IPR050665">
    <property type="entry name" value="Cytochrome_P450_Monooxygen"/>
</dbReference>
<dbReference type="GO" id="GO:0016020">
    <property type="term" value="C:membrane"/>
    <property type="evidence" value="ECO:0007669"/>
    <property type="project" value="UniProtKB-SubCell"/>
</dbReference>
<evidence type="ECO:0000256" key="10">
    <source>
        <dbReference type="ARBA" id="ARBA00023136"/>
    </source>
</evidence>
<keyword evidence="3" id="KW-0349">Heme</keyword>
<dbReference type="EnsemblPlants" id="EMT09039">
    <property type="protein sequence ID" value="EMT09039"/>
    <property type="gene ID" value="F775_00220"/>
</dbReference>
<keyword evidence="9" id="KW-0503">Monooxygenase</keyword>
<dbReference type="PANTHER" id="PTHR24282">
    <property type="entry name" value="CYTOCHROME P450 FAMILY MEMBER"/>
    <property type="match status" value="1"/>
</dbReference>
<dbReference type="AlphaFoldDB" id="M8BQH9"/>
<dbReference type="GO" id="GO:0006629">
    <property type="term" value="P:lipid metabolic process"/>
    <property type="evidence" value="ECO:0007669"/>
    <property type="project" value="UniProtKB-ARBA"/>
</dbReference>
<keyword evidence="4" id="KW-0812">Transmembrane</keyword>
<dbReference type="GO" id="GO:0004497">
    <property type="term" value="F:monooxygenase activity"/>
    <property type="evidence" value="ECO:0007669"/>
    <property type="project" value="UniProtKB-KW"/>
</dbReference>
<keyword evidence="10" id="KW-0472">Membrane</keyword>
<evidence type="ECO:0000256" key="2">
    <source>
        <dbReference type="ARBA" id="ARBA00010617"/>
    </source>
</evidence>
<evidence type="ECO:0000256" key="5">
    <source>
        <dbReference type="ARBA" id="ARBA00022723"/>
    </source>
</evidence>
<dbReference type="InterPro" id="IPR036396">
    <property type="entry name" value="Cyt_P450_sf"/>
</dbReference>
<dbReference type="Pfam" id="PF00067">
    <property type="entry name" value="p450"/>
    <property type="match status" value="1"/>
</dbReference>
<dbReference type="GO" id="GO:0016705">
    <property type="term" value="F:oxidoreductase activity, acting on paired donors, with incorporation or reduction of molecular oxygen"/>
    <property type="evidence" value="ECO:0007669"/>
    <property type="project" value="InterPro"/>
</dbReference>
<evidence type="ECO:0000256" key="3">
    <source>
        <dbReference type="ARBA" id="ARBA00022617"/>
    </source>
</evidence>
<dbReference type="ExpressionAtlas" id="M8BQH9">
    <property type="expression patterns" value="baseline"/>
</dbReference>
<evidence type="ECO:0000256" key="1">
    <source>
        <dbReference type="ARBA" id="ARBA00004370"/>
    </source>
</evidence>
<protein>
    <submittedName>
        <fullName evidence="11">Secologanin synthase</fullName>
    </submittedName>
</protein>
<comment type="similarity">
    <text evidence="2">Belongs to the cytochrome P450 family.</text>
</comment>
<keyword evidence="8" id="KW-0408">Iron</keyword>